<keyword evidence="5" id="KW-1185">Reference proteome</keyword>
<protein>
    <submittedName>
        <fullName evidence="4">GNAT family N-acetyltransferase</fullName>
    </submittedName>
</protein>
<organism evidence="4 5">
    <name type="scientific">Streptomyces sanyensis</name>
    <dbReference type="NCBI Taxonomy" id="568869"/>
    <lineage>
        <taxon>Bacteria</taxon>
        <taxon>Bacillati</taxon>
        <taxon>Actinomycetota</taxon>
        <taxon>Actinomycetes</taxon>
        <taxon>Kitasatosporales</taxon>
        <taxon>Streptomycetaceae</taxon>
        <taxon>Streptomyces</taxon>
    </lineage>
</organism>
<evidence type="ECO:0000313" key="4">
    <source>
        <dbReference type="EMBL" id="GAA4777754.1"/>
    </source>
</evidence>
<dbReference type="CDD" id="cd04301">
    <property type="entry name" value="NAT_SF"/>
    <property type="match status" value="1"/>
</dbReference>
<evidence type="ECO:0000313" key="5">
    <source>
        <dbReference type="Proteomes" id="UP001501147"/>
    </source>
</evidence>
<gene>
    <name evidence="4" type="ORF">GCM10023329_28520</name>
</gene>
<feature type="domain" description="N-acetyltransferase" evidence="3">
    <location>
        <begin position="3"/>
        <end position="181"/>
    </location>
</feature>
<comment type="caution">
    <text evidence="4">The sequence shown here is derived from an EMBL/GenBank/DDBJ whole genome shotgun (WGS) entry which is preliminary data.</text>
</comment>
<keyword evidence="2" id="KW-0012">Acyltransferase</keyword>
<dbReference type="InterPro" id="IPR050680">
    <property type="entry name" value="YpeA/RimI_acetyltransf"/>
</dbReference>
<evidence type="ECO:0000256" key="2">
    <source>
        <dbReference type="ARBA" id="ARBA00023315"/>
    </source>
</evidence>
<dbReference type="PANTHER" id="PTHR43420">
    <property type="entry name" value="ACETYLTRANSFERASE"/>
    <property type="match status" value="1"/>
</dbReference>
<proteinExistence type="predicted"/>
<dbReference type="Pfam" id="PF00583">
    <property type="entry name" value="Acetyltransf_1"/>
    <property type="match status" value="1"/>
</dbReference>
<dbReference type="InterPro" id="IPR016181">
    <property type="entry name" value="Acyl_CoA_acyltransferase"/>
</dbReference>
<dbReference type="PROSITE" id="PS51186">
    <property type="entry name" value="GNAT"/>
    <property type="match status" value="1"/>
</dbReference>
<evidence type="ECO:0000256" key="1">
    <source>
        <dbReference type="ARBA" id="ARBA00022679"/>
    </source>
</evidence>
<dbReference type="SUPFAM" id="SSF55729">
    <property type="entry name" value="Acyl-CoA N-acyltransferases (Nat)"/>
    <property type="match status" value="1"/>
</dbReference>
<name>A0ABP9ADA0_9ACTN</name>
<accession>A0ABP9ADA0</accession>
<reference evidence="5" key="1">
    <citation type="journal article" date="2019" name="Int. J. Syst. Evol. Microbiol.">
        <title>The Global Catalogue of Microorganisms (GCM) 10K type strain sequencing project: providing services to taxonomists for standard genome sequencing and annotation.</title>
        <authorList>
            <consortium name="The Broad Institute Genomics Platform"/>
            <consortium name="The Broad Institute Genome Sequencing Center for Infectious Disease"/>
            <person name="Wu L."/>
            <person name="Ma J."/>
        </authorList>
    </citation>
    <scope>NUCLEOTIDE SEQUENCE [LARGE SCALE GENOMIC DNA]</scope>
    <source>
        <strain evidence="5">JCM 18324</strain>
    </source>
</reference>
<keyword evidence="1" id="KW-0808">Transferase</keyword>
<dbReference type="Proteomes" id="UP001501147">
    <property type="component" value="Unassembled WGS sequence"/>
</dbReference>
<dbReference type="InterPro" id="IPR000182">
    <property type="entry name" value="GNAT_dom"/>
</dbReference>
<dbReference type="PANTHER" id="PTHR43420:SF44">
    <property type="entry name" value="ACETYLTRANSFERASE YPEA"/>
    <property type="match status" value="1"/>
</dbReference>
<evidence type="ECO:0000259" key="3">
    <source>
        <dbReference type="PROSITE" id="PS51186"/>
    </source>
</evidence>
<sequence length="184" mass="20829">MEYLIRPVRPEDWEQVREFRLAALQDPLASIAFLESYETALARPDVEWRQRTAEAAEGRHVVQLVAEGPDGRWDGTVSVLVERAGAAPRLGKPARVHQGHVVGVFVRAEARGRGVADALFRAALEWAWELREPRIERVRLIFHADNERAARMYRRIGFAPSGDTSPIPGDEQAREYEVLREPAV</sequence>
<dbReference type="RefSeq" id="WP_345613798.1">
    <property type="nucleotide sequence ID" value="NZ_BAABJV010000005.1"/>
</dbReference>
<dbReference type="Gene3D" id="3.40.630.30">
    <property type="match status" value="1"/>
</dbReference>
<dbReference type="EMBL" id="BAABJV010000005">
    <property type="protein sequence ID" value="GAA4777754.1"/>
    <property type="molecule type" value="Genomic_DNA"/>
</dbReference>